<sequence>MDSPSYRSFLVRLWREPAATGPWRGEVESIQSGQTVTAESLDTTLEIIRQAIANSQSPAVPTPGSDRGLPATEGATG</sequence>
<evidence type="ECO:0000256" key="1">
    <source>
        <dbReference type="SAM" id="MobiDB-lite"/>
    </source>
</evidence>
<dbReference type="AlphaFoldDB" id="A0A6J4JG63"/>
<organism evidence="2">
    <name type="scientific">uncultured Chloroflexia bacterium</name>
    <dbReference type="NCBI Taxonomy" id="1672391"/>
    <lineage>
        <taxon>Bacteria</taxon>
        <taxon>Bacillati</taxon>
        <taxon>Chloroflexota</taxon>
        <taxon>Chloroflexia</taxon>
        <taxon>environmental samples</taxon>
    </lineage>
</organism>
<protein>
    <submittedName>
        <fullName evidence="2">Uncharacterized protein</fullName>
    </submittedName>
</protein>
<feature type="region of interest" description="Disordered" evidence="1">
    <location>
        <begin position="54"/>
        <end position="77"/>
    </location>
</feature>
<accession>A0A6J4JG63</accession>
<reference evidence="2" key="1">
    <citation type="submission" date="2020-02" db="EMBL/GenBank/DDBJ databases">
        <authorList>
            <person name="Meier V. D."/>
        </authorList>
    </citation>
    <scope>NUCLEOTIDE SEQUENCE</scope>
    <source>
        <strain evidence="2">AVDCRST_MAG26</strain>
    </source>
</reference>
<gene>
    <name evidence="2" type="ORF">AVDCRST_MAG26-3194</name>
</gene>
<dbReference type="EMBL" id="CADCTK010000740">
    <property type="protein sequence ID" value="CAA9278287.1"/>
    <property type="molecule type" value="Genomic_DNA"/>
</dbReference>
<evidence type="ECO:0000313" key="2">
    <source>
        <dbReference type="EMBL" id="CAA9278287.1"/>
    </source>
</evidence>
<name>A0A6J4JG63_9CHLR</name>
<proteinExistence type="predicted"/>